<reference evidence="7 8" key="1">
    <citation type="submission" date="2018-03" db="EMBL/GenBank/DDBJ databases">
        <title>Draft genome sequence of Rohu Carp (Labeo rohita).</title>
        <authorList>
            <person name="Das P."/>
            <person name="Kushwaha B."/>
            <person name="Joshi C.G."/>
            <person name="Kumar D."/>
            <person name="Nagpure N.S."/>
            <person name="Sahoo L."/>
            <person name="Das S.P."/>
            <person name="Bit A."/>
            <person name="Patnaik S."/>
            <person name="Meher P.K."/>
            <person name="Jayasankar P."/>
            <person name="Koringa P.G."/>
            <person name="Patel N.V."/>
            <person name="Hinsu A.T."/>
            <person name="Kumar R."/>
            <person name="Pandey M."/>
            <person name="Agarwal S."/>
            <person name="Srivastava S."/>
            <person name="Singh M."/>
            <person name="Iquebal M.A."/>
            <person name="Jaiswal S."/>
            <person name="Angadi U.B."/>
            <person name="Kumar N."/>
            <person name="Raza M."/>
            <person name="Shah T.M."/>
            <person name="Rai A."/>
            <person name="Jena J.K."/>
        </authorList>
    </citation>
    <scope>NUCLEOTIDE SEQUENCE [LARGE SCALE GENOMIC DNA]</scope>
    <source>
        <strain evidence="7">DASCIFA01</strain>
        <tissue evidence="7">Testis</tissue>
    </source>
</reference>
<keyword evidence="8" id="KW-1185">Reference proteome</keyword>
<dbReference type="FunFam" id="3.40.50.300:FF:000366">
    <property type="entry name" value="GTPase, IMAP family member 2"/>
    <property type="match status" value="1"/>
</dbReference>
<dbReference type="Proteomes" id="UP000290572">
    <property type="component" value="Unassembled WGS sequence"/>
</dbReference>
<dbReference type="STRING" id="84645.A0A498P1W5"/>
<name>A0A498P1W5_LABRO</name>
<dbReference type="GO" id="GO:0005525">
    <property type="term" value="F:GTP binding"/>
    <property type="evidence" value="ECO:0007669"/>
    <property type="project" value="UniProtKB-KW"/>
</dbReference>
<evidence type="ECO:0000256" key="5">
    <source>
        <dbReference type="SAM" id="MobiDB-lite"/>
    </source>
</evidence>
<feature type="domain" description="AIG1-type G" evidence="6">
    <location>
        <begin position="122"/>
        <end position="322"/>
    </location>
</feature>
<dbReference type="Gene3D" id="3.40.50.300">
    <property type="entry name" value="P-loop containing nucleotide triphosphate hydrolases"/>
    <property type="match status" value="2"/>
</dbReference>
<dbReference type="CDD" id="cd01852">
    <property type="entry name" value="AIG1"/>
    <property type="match status" value="1"/>
</dbReference>
<dbReference type="PANTHER" id="PTHR10903:SF170">
    <property type="entry name" value="GTPASE IMAP FAMILY MEMBER 7"/>
    <property type="match status" value="1"/>
</dbReference>
<feature type="coiled-coil region" evidence="4">
    <location>
        <begin position="321"/>
        <end position="348"/>
    </location>
</feature>
<organism evidence="7 8">
    <name type="scientific">Labeo rohita</name>
    <name type="common">Indian major carp</name>
    <name type="synonym">Cyprinus rohita</name>
    <dbReference type="NCBI Taxonomy" id="84645"/>
    <lineage>
        <taxon>Eukaryota</taxon>
        <taxon>Metazoa</taxon>
        <taxon>Chordata</taxon>
        <taxon>Craniata</taxon>
        <taxon>Vertebrata</taxon>
        <taxon>Euteleostomi</taxon>
        <taxon>Actinopterygii</taxon>
        <taxon>Neopterygii</taxon>
        <taxon>Teleostei</taxon>
        <taxon>Ostariophysi</taxon>
        <taxon>Cypriniformes</taxon>
        <taxon>Cyprinidae</taxon>
        <taxon>Labeoninae</taxon>
        <taxon>Labeonini</taxon>
        <taxon>Labeo</taxon>
    </lineage>
</organism>
<dbReference type="SUPFAM" id="SSF52540">
    <property type="entry name" value="P-loop containing nucleoside triphosphate hydrolases"/>
    <property type="match status" value="1"/>
</dbReference>
<comment type="caution">
    <text evidence="7">The sequence shown here is derived from an EMBL/GenBank/DDBJ whole genome shotgun (WGS) entry which is preliminary data.</text>
</comment>
<dbReference type="InterPro" id="IPR006703">
    <property type="entry name" value="G_AIG1"/>
</dbReference>
<dbReference type="AlphaFoldDB" id="A0A498P1W5"/>
<accession>A0A498P1W5</accession>
<evidence type="ECO:0000256" key="1">
    <source>
        <dbReference type="ARBA" id="ARBA00008535"/>
    </source>
</evidence>
<dbReference type="InterPro" id="IPR045058">
    <property type="entry name" value="GIMA/IAN/Toc"/>
</dbReference>
<keyword evidence="2" id="KW-0547">Nucleotide-binding</keyword>
<dbReference type="PANTHER" id="PTHR10903">
    <property type="entry name" value="GTPASE, IMAP FAMILY MEMBER-RELATED"/>
    <property type="match status" value="1"/>
</dbReference>
<feature type="compositionally biased region" description="Basic and acidic residues" evidence="5">
    <location>
        <begin position="388"/>
        <end position="403"/>
    </location>
</feature>
<proteinExistence type="inferred from homology"/>
<dbReference type="PROSITE" id="PS51720">
    <property type="entry name" value="G_AIG1"/>
    <property type="match status" value="1"/>
</dbReference>
<keyword evidence="3" id="KW-0342">GTP-binding</keyword>
<evidence type="ECO:0000313" key="8">
    <source>
        <dbReference type="Proteomes" id="UP000290572"/>
    </source>
</evidence>
<feature type="region of interest" description="Disordered" evidence="5">
    <location>
        <begin position="384"/>
        <end position="410"/>
    </location>
</feature>
<keyword evidence="4" id="KW-0175">Coiled coil</keyword>
<gene>
    <name evidence="7" type="ORF">ROHU_035908</name>
</gene>
<dbReference type="Pfam" id="PF04548">
    <property type="entry name" value="AIG1"/>
    <property type="match status" value="2"/>
</dbReference>
<evidence type="ECO:0000256" key="3">
    <source>
        <dbReference type="ARBA" id="ARBA00023134"/>
    </source>
</evidence>
<evidence type="ECO:0000313" key="7">
    <source>
        <dbReference type="EMBL" id="RXN38602.1"/>
    </source>
</evidence>
<protein>
    <submittedName>
        <fullName evidence="7">GTPase IMAP family member 8-like protein</fullName>
    </submittedName>
</protein>
<evidence type="ECO:0000256" key="4">
    <source>
        <dbReference type="SAM" id="Coils"/>
    </source>
</evidence>
<evidence type="ECO:0000259" key="6">
    <source>
        <dbReference type="PROSITE" id="PS51720"/>
    </source>
</evidence>
<dbReference type="EMBL" id="QBIY01004701">
    <property type="protein sequence ID" value="RXN38602.1"/>
    <property type="molecule type" value="Genomic_DNA"/>
</dbReference>
<evidence type="ECO:0000256" key="2">
    <source>
        <dbReference type="ARBA" id="ARBA00022741"/>
    </source>
</evidence>
<sequence>MNILKEFRDEVTKYMIVLFTKGDALEERPIENYLKELHSHLKKIIQIYGERYHVFNKIEKNKQHEVSSLLKMMNKMVKRNEEKCYTETMYNKNKKQLRNEVENSVAENENENSCDADGKQKVQEIRIVLIGKTGVGKSATGNTILGKDHFHKAASSKSVTKQCSLGTTVIDGKTIKVVDTPGWCDTELSEAELTQATVKCIDTSFPGPHVFLLILAIGNRFTSEEKQTVQQIQEIFGEGATRYTMILFTKGDDLEDTTFEDYLRGATADLKALIDKCDDRCHVFNNKDRNRSQVTELLQKIQKMVRRNGGGCYTNSTYQLLEQYKEREAELQRKAEAARREMKARDAELQRLIRYVEQEQQRQSLREKQLQEQLMENSHIMSTTLERIQIEKNKRKQEEERTQKALRAQAAEHQRLMKLERQKQREEQLKHQRYMDNKELKRKNEEFQHKQRMEMERQRFEQEKLEISKRYEETMFQLEQQKQKKEAEMQQFLMEKMEKKKKCIIS</sequence>
<dbReference type="InterPro" id="IPR027417">
    <property type="entry name" value="P-loop_NTPase"/>
</dbReference>
<comment type="similarity">
    <text evidence="1">Belongs to the TRAFAC class TrmE-Era-EngA-EngB-Septin-like GTPase superfamily. AIG1/Toc34/Toc159-like paraseptin GTPase family. IAN subfamily.</text>
</comment>